<sequence length="108" mass="12331">NVRELENVLERAYLFTRDGVIKELNIPGIENVSREDKIALSKINLKKAKKQAADKVEATILHEALKQFNGDVKQIAECLNLTTRAIHMKLSEHQIAPIRYRNALNIQN</sequence>
<organism evidence="1">
    <name type="scientific">hydrothermal vent metagenome</name>
    <dbReference type="NCBI Taxonomy" id="652676"/>
    <lineage>
        <taxon>unclassified sequences</taxon>
        <taxon>metagenomes</taxon>
        <taxon>ecological metagenomes</taxon>
    </lineage>
</organism>
<dbReference type="AlphaFoldDB" id="A0A3B1BWX6"/>
<dbReference type="SUPFAM" id="SSF46689">
    <property type="entry name" value="Homeodomain-like"/>
    <property type="match status" value="1"/>
</dbReference>
<name>A0A3B1BWX6_9ZZZZ</name>
<evidence type="ECO:0000313" key="1">
    <source>
        <dbReference type="EMBL" id="VAX15988.1"/>
    </source>
</evidence>
<gene>
    <name evidence="1" type="ORF">MNBD_NITROSPINAE04-2555</name>
</gene>
<dbReference type="InterPro" id="IPR009057">
    <property type="entry name" value="Homeodomain-like_sf"/>
</dbReference>
<dbReference type="EMBL" id="UOGA01000053">
    <property type="protein sequence ID" value="VAX15988.1"/>
    <property type="molecule type" value="Genomic_DNA"/>
</dbReference>
<feature type="non-terminal residue" evidence="1">
    <location>
        <position position="1"/>
    </location>
</feature>
<accession>A0A3B1BWX6</accession>
<protein>
    <submittedName>
        <fullName evidence="1">Uncharacterized protein</fullName>
    </submittedName>
</protein>
<proteinExistence type="predicted"/>
<reference evidence="1" key="1">
    <citation type="submission" date="2018-06" db="EMBL/GenBank/DDBJ databases">
        <authorList>
            <person name="Zhirakovskaya E."/>
        </authorList>
    </citation>
    <scope>NUCLEOTIDE SEQUENCE</scope>
</reference>
<dbReference type="Gene3D" id="1.10.10.60">
    <property type="entry name" value="Homeodomain-like"/>
    <property type="match status" value="1"/>
</dbReference>